<feature type="region of interest" description="Disordered" evidence="6">
    <location>
        <begin position="1831"/>
        <end position="1859"/>
    </location>
</feature>
<dbReference type="OrthoDB" id="5857104at2759"/>
<evidence type="ECO:0000256" key="5">
    <source>
        <dbReference type="ARBA" id="ARBA00023242"/>
    </source>
</evidence>
<feature type="compositionally biased region" description="Basic residues" evidence="6">
    <location>
        <begin position="239"/>
        <end position="248"/>
    </location>
</feature>
<keyword evidence="3" id="KW-0378">Hydrolase</keyword>
<dbReference type="SUPFAM" id="SSF54160">
    <property type="entry name" value="Chromo domain-like"/>
    <property type="match status" value="1"/>
</dbReference>
<feature type="region of interest" description="Disordered" evidence="6">
    <location>
        <begin position="172"/>
        <end position="328"/>
    </location>
</feature>
<dbReference type="GO" id="GO:0000785">
    <property type="term" value="C:chromatin"/>
    <property type="evidence" value="ECO:0007669"/>
    <property type="project" value="TreeGrafter"/>
</dbReference>
<gene>
    <name evidence="9" type="ORF">EV702DRAFT_37968</name>
</gene>
<dbReference type="InterPro" id="IPR001650">
    <property type="entry name" value="Helicase_C-like"/>
</dbReference>
<dbReference type="Proteomes" id="UP000714275">
    <property type="component" value="Unassembled WGS sequence"/>
</dbReference>
<feature type="compositionally biased region" description="Acidic residues" evidence="6">
    <location>
        <begin position="252"/>
        <end position="266"/>
    </location>
</feature>
<dbReference type="GO" id="GO:0016887">
    <property type="term" value="F:ATP hydrolysis activity"/>
    <property type="evidence" value="ECO:0007669"/>
    <property type="project" value="TreeGrafter"/>
</dbReference>
<dbReference type="InterPro" id="IPR038718">
    <property type="entry name" value="SNF2-like_sf"/>
</dbReference>
<dbReference type="InterPro" id="IPR014001">
    <property type="entry name" value="Helicase_ATP-bd"/>
</dbReference>
<dbReference type="PROSITE" id="PS51192">
    <property type="entry name" value="HELICASE_ATP_BIND_1"/>
    <property type="match status" value="1"/>
</dbReference>
<evidence type="ECO:0000256" key="1">
    <source>
        <dbReference type="ARBA" id="ARBA00004123"/>
    </source>
</evidence>
<dbReference type="PANTHER" id="PTHR45623">
    <property type="entry name" value="CHROMODOMAIN-HELICASE-DNA-BINDING PROTEIN 3-RELATED-RELATED"/>
    <property type="match status" value="1"/>
</dbReference>
<feature type="region of interest" description="Disordered" evidence="6">
    <location>
        <begin position="1678"/>
        <end position="1784"/>
    </location>
</feature>
<dbReference type="InterPro" id="IPR016197">
    <property type="entry name" value="Chromo-like_dom_sf"/>
</dbReference>
<dbReference type="SMART" id="SM00487">
    <property type="entry name" value="DEXDc"/>
    <property type="match status" value="1"/>
</dbReference>
<dbReference type="Gene3D" id="3.40.50.300">
    <property type="entry name" value="P-loop containing nucleotide triphosphate hydrolases"/>
    <property type="match status" value="1"/>
</dbReference>
<keyword evidence="5" id="KW-0539">Nucleus</keyword>
<dbReference type="GO" id="GO:0005524">
    <property type="term" value="F:ATP binding"/>
    <property type="evidence" value="ECO:0007669"/>
    <property type="project" value="UniProtKB-KW"/>
</dbReference>
<feature type="domain" description="Helicase C-terminal" evidence="8">
    <location>
        <begin position="1232"/>
        <end position="1384"/>
    </location>
</feature>
<dbReference type="GO" id="GO:0003677">
    <property type="term" value="F:DNA binding"/>
    <property type="evidence" value="ECO:0007669"/>
    <property type="project" value="TreeGrafter"/>
</dbReference>
<name>A0A9P7A9X1_9AGAM</name>
<accession>A0A9P7A9X1</accession>
<feature type="compositionally biased region" description="Low complexity" evidence="6">
    <location>
        <begin position="14"/>
        <end position="27"/>
    </location>
</feature>
<evidence type="ECO:0000259" key="8">
    <source>
        <dbReference type="PROSITE" id="PS51194"/>
    </source>
</evidence>
<dbReference type="InterPro" id="IPR027417">
    <property type="entry name" value="P-loop_NTPase"/>
</dbReference>
<dbReference type="InterPro" id="IPR049730">
    <property type="entry name" value="SNF2/RAD54-like_C"/>
</dbReference>
<comment type="subcellular location">
    <subcellularLocation>
        <location evidence="1">Nucleus</location>
    </subcellularLocation>
</comment>
<evidence type="ECO:0000256" key="4">
    <source>
        <dbReference type="ARBA" id="ARBA00022840"/>
    </source>
</evidence>
<dbReference type="Gene3D" id="2.40.50.40">
    <property type="match status" value="1"/>
</dbReference>
<proteinExistence type="predicted"/>
<dbReference type="Pfam" id="PF00176">
    <property type="entry name" value="SNF2-rel_dom"/>
    <property type="match status" value="1"/>
</dbReference>
<dbReference type="EMBL" id="JABBWD010000001">
    <property type="protein sequence ID" value="KAG1784136.1"/>
    <property type="molecule type" value="Genomic_DNA"/>
</dbReference>
<keyword evidence="10" id="KW-1185">Reference proteome</keyword>
<evidence type="ECO:0000313" key="9">
    <source>
        <dbReference type="EMBL" id="KAG1784136.1"/>
    </source>
</evidence>
<organism evidence="9 10">
    <name type="scientific">Suillus placidus</name>
    <dbReference type="NCBI Taxonomy" id="48579"/>
    <lineage>
        <taxon>Eukaryota</taxon>
        <taxon>Fungi</taxon>
        <taxon>Dikarya</taxon>
        <taxon>Basidiomycota</taxon>
        <taxon>Agaricomycotina</taxon>
        <taxon>Agaricomycetes</taxon>
        <taxon>Agaricomycetidae</taxon>
        <taxon>Boletales</taxon>
        <taxon>Suillineae</taxon>
        <taxon>Suillaceae</taxon>
        <taxon>Suillus</taxon>
    </lineage>
</organism>
<evidence type="ECO:0000313" key="10">
    <source>
        <dbReference type="Proteomes" id="UP000714275"/>
    </source>
</evidence>
<dbReference type="CDD" id="cd18793">
    <property type="entry name" value="SF2_C_SNF"/>
    <property type="match status" value="1"/>
</dbReference>
<dbReference type="GO" id="GO:0005634">
    <property type="term" value="C:nucleus"/>
    <property type="evidence" value="ECO:0007669"/>
    <property type="project" value="UniProtKB-SubCell"/>
</dbReference>
<dbReference type="InterPro" id="IPR056616">
    <property type="entry name" value="Chromo_MIT1"/>
</dbReference>
<feature type="domain" description="Helicase ATP-binding" evidence="7">
    <location>
        <begin position="917"/>
        <end position="1094"/>
    </location>
</feature>
<feature type="compositionally biased region" description="Low complexity" evidence="6">
    <location>
        <begin position="1711"/>
        <end position="1722"/>
    </location>
</feature>
<dbReference type="SMART" id="SM00490">
    <property type="entry name" value="HELICc"/>
    <property type="match status" value="1"/>
</dbReference>
<dbReference type="Gene3D" id="3.40.50.10810">
    <property type="entry name" value="Tandem AAA-ATPase domain"/>
    <property type="match status" value="1"/>
</dbReference>
<feature type="compositionally biased region" description="Basic and acidic residues" evidence="6">
    <location>
        <begin position="1508"/>
        <end position="1521"/>
    </location>
</feature>
<feature type="compositionally biased region" description="Polar residues" evidence="6">
    <location>
        <begin position="1693"/>
        <end position="1705"/>
    </location>
</feature>
<reference evidence="9" key="1">
    <citation type="journal article" date="2020" name="New Phytol.">
        <title>Comparative genomics reveals dynamic genome evolution in host specialist ectomycorrhizal fungi.</title>
        <authorList>
            <person name="Lofgren L.A."/>
            <person name="Nguyen N.H."/>
            <person name="Vilgalys R."/>
            <person name="Ruytinx J."/>
            <person name="Liao H.L."/>
            <person name="Branco S."/>
            <person name="Kuo A."/>
            <person name="LaButti K."/>
            <person name="Lipzen A."/>
            <person name="Andreopoulos W."/>
            <person name="Pangilinan J."/>
            <person name="Riley R."/>
            <person name="Hundley H."/>
            <person name="Na H."/>
            <person name="Barry K."/>
            <person name="Grigoriev I.V."/>
            <person name="Stajich J.E."/>
            <person name="Kennedy P.G."/>
        </authorList>
    </citation>
    <scope>NUCLEOTIDE SEQUENCE</scope>
    <source>
        <strain evidence="9">DOB743</strain>
    </source>
</reference>
<keyword evidence="4" id="KW-0067">ATP-binding</keyword>
<feature type="region of interest" description="Disordered" evidence="6">
    <location>
        <begin position="431"/>
        <end position="464"/>
    </location>
</feature>
<dbReference type="SUPFAM" id="SSF52540">
    <property type="entry name" value="P-loop containing nucleoside triphosphate hydrolases"/>
    <property type="match status" value="2"/>
</dbReference>
<evidence type="ECO:0000256" key="2">
    <source>
        <dbReference type="ARBA" id="ARBA00022741"/>
    </source>
</evidence>
<dbReference type="PROSITE" id="PS51194">
    <property type="entry name" value="HELICASE_CTER"/>
    <property type="match status" value="1"/>
</dbReference>
<feature type="region of interest" description="Disordered" evidence="6">
    <location>
        <begin position="1491"/>
        <end position="1564"/>
    </location>
</feature>
<feature type="compositionally biased region" description="Acidic residues" evidence="6">
    <location>
        <begin position="288"/>
        <end position="302"/>
    </location>
</feature>
<dbReference type="GO" id="GO:0003682">
    <property type="term" value="F:chromatin binding"/>
    <property type="evidence" value="ECO:0007669"/>
    <property type="project" value="TreeGrafter"/>
</dbReference>
<sequence length="1859" mass="209278">MSSPSSDPLLLFAPPKSSSPGGPPTTTDSVASTNIPMAPKTRPKASFFIELPVLSESQRKQYKPVPEEFKEGVTFDRDDIDTVVGEYHDDINLSYFVRFKDGLAYRLPASDFQAEYADLVQEYDQKKDAGKLGGFDPSSSAVHEDSRIRTFVTIDMVNCVATRSTRARGYTSSLASMSDLTEPSESDQQEDDDQSEDEYRQDQSMPAPKANSRPIRVAAAKGKSASRATTQTKLPFSPKKLRSRHVRRYMTESEDELAGYEQEDIIDVIPARRSARERKSARTNLAEDYFEDTGDSESDGESTESYTETSKRAGKSKAAAKTQKRLKRGPVSRPAYGIFRSVADLEFDAYEEVTELLRAHRDICEKCHKAPAHVQLEKPKKGRKKIRKEDDYGFEENEDDLIQSLGGWVRCLKCPVAVHWRCLAKTQKDEITRAARARDKEEWKSQRPDDYDGHEPPDSEFPNRKELGIMQTTEFICANCMKGGICMGCKETALEADSSIMRQSAAPPAISEPKPAGLTQDVEMVDTTQTSSNAADIVSSPAKELVYRCFTCKRLAHYCHLPIPDTFEPDDPASIDGIKLASFYQLETGWRCADCFSYEYTVDKILAWRPYPANAVESQYSPTNSPDPKSMLPREYLVKWNERSYRRTQWVPHMWLASTTFMKLKNFIATGPKVELLDNPAPEQNAMVVDSSAKEIPAQLVSFEANASQTPEVEAKSKSVSSLSPLPDAERHIPSPWKTTDRVLDVLFWTVNRSGRGKKDKENPVGESDEELELPLELQDQLVKTQLKGEQPSDDCMENVDDFLRTVDKSELDIKDIKYVAWAFIKWDDLGYNEATWDSPPRSDEPGYLAFEAAFQRFIDSQNVFVRKSDKDVKKLESRVKDGYAPYALRQKRQPKLGQDSQLQLMPFQMDGFDWLCDNWWNLQPCILADEMGLGKTVQIVTFLGTIIDKWQGAPALVVVPNSTITNWVREFTRWAPNLRVVPFYGEAKARDVIIQYELFHPSDRKGGPEPKYHVMVTTYETLISPRDFNSVFKSIPRWEVLVVDEGQRLKSDHSLLFKKLNELRTIHRVIMTGTPLNNNIRELFNLMNFLDPEEWSDLEALEKEHEELNEELVRQLHIRLKPYFLRRIKSEVLQLPPKNEVIVPLSMAPLQKEIYRSILSQNLDILRSLTQAATTKAGKPLVSKANLNNMLMQLRKCLQHPYLNSEDIEPRNLTPAEAHERLIGASTKLRFLKMLLPKLKARGHRILLFSQFVMALDIIEDFIRGEGYKYLRLDGNTKQADRQKGMDEFNKPNSDVFIYMLSTRAGGVGINLYTADTVIIFDPDFNPHQDLQAIARSHRYGQTKTCLVFKFMVKDSAEERIMLMGKKKLVLDHLIVQKMDDEGGAGEDLQSMLTFGAKALFEEGDQSSKDITYVDNDVEKLIEKTEVEGDQQAATKEAGLSFAFAKVWAADKDTMEEIQEDVPDTEQGDSWALALERIAAAKGAEQVTEVTGRGARRKAAAIFPQQKLDHIEGLEDTPDKSRKKKKHRPSKSDASSDSDAYPGTPGAQATDSSASSMDVDMVEELSTTSHKAKMKVKVKTKYREQASVRENEDNVLCGLCSTRHGKGICYMTEDSTNLVEYREILMNHESDEPQAIRTAAIDAIEKTLVKRGHGHLLAGQPLKLVANGNSNQVYVKQKKKHARDSLGVQKPRTVSSSKPYTPSSVAPLESSSANPSVISPSQLSRPVGEAKKAGRQMTLEFSIADKDRKSGTAESPALPSKRRPSPVPVAESSSPKKHKLSTAQCPVCGGPYHHVEDCPVIALGPRSITTHILRLEQDPSQQATVHSLKKQLRRQRRKQDAEEAARYSGFGSPSMLGR</sequence>
<evidence type="ECO:0008006" key="11">
    <source>
        <dbReference type="Google" id="ProtNLM"/>
    </source>
</evidence>
<dbReference type="Pfam" id="PF23615">
    <property type="entry name" value="Chromo_MIT1"/>
    <property type="match status" value="1"/>
</dbReference>
<dbReference type="PANTHER" id="PTHR45623:SF17">
    <property type="entry name" value="CHROMODOMAIN-HELICASE-DNA-BINDING PROTEIN 3-RELATED"/>
    <property type="match status" value="1"/>
</dbReference>
<keyword evidence="2" id="KW-0547">Nucleotide-binding</keyword>
<dbReference type="GO" id="GO:0042393">
    <property type="term" value="F:histone binding"/>
    <property type="evidence" value="ECO:0007669"/>
    <property type="project" value="TreeGrafter"/>
</dbReference>
<evidence type="ECO:0000256" key="6">
    <source>
        <dbReference type="SAM" id="MobiDB-lite"/>
    </source>
</evidence>
<dbReference type="GO" id="GO:0140658">
    <property type="term" value="F:ATP-dependent chromatin remodeler activity"/>
    <property type="evidence" value="ECO:0007669"/>
    <property type="project" value="TreeGrafter"/>
</dbReference>
<feature type="compositionally biased region" description="Polar residues" evidence="6">
    <location>
        <begin position="172"/>
        <end position="181"/>
    </location>
</feature>
<comment type="caution">
    <text evidence="9">The sequence shown here is derived from an EMBL/GenBank/DDBJ whole genome shotgun (WGS) entry which is preliminary data.</text>
</comment>
<protein>
    <recommendedName>
        <fullName evidence="11">Chromatin remodeling factor mit1</fullName>
    </recommendedName>
</protein>
<feature type="region of interest" description="Disordered" evidence="6">
    <location>
        <begin position="1"/>
        <end position="36"/>
    </location>
</feature>
<feature type="compositionally biased region" description="Acidic residues" evidence="6">
    <location>
        <begin position="182"/>
        <end position="196"/>
    </location>
</feature>
<evidence type="ECO:0000256" key="3">
    <source>
        <dbReference type="ARBA" id="ARBA00022801"/>
    </source>
</evidence>
<dbReference type="InterPro" id="IPR000330">
    <property type="entry name" value="SNF2_N"/>
</dbReference>
<dbReference type="Pfam" id="PF00271">
    <property type="entry name" value="Helicase_C"/>
    <property type="match status" value="1"/>
</dbReference>
<evidence type="ECO:0000259" key="7">
    <source>
        <dbReference type="PROSITE" id="PS51192"/>
    </source>
</evidence>